<protein>
    <submittedName>
        <fullName evidence="2">Uncharacterized protein</fullName>
    </submittedName>
</protein>
<sequence length="285" mass="30897">MLGVLLLIGVISATGCSVAPNPDQSGLEYDAGPFSATTFSNCVAPGSREYHGPGDQVYLYPAGQRTFEFADHEDAEIGKATVVSKDDLELQVTGLVTFSLNIECGTLRQFHERIGIKYEAYEYDGWVRMLRDYIGHPLERALDDATKAYAWRDLYTSAETKGQWERAVGELTAKYIAEQGGEAFFCSPVYTPGTGGDCGDPQLTIQQPVPPESVRAALTDTQRAIEATRAQGEENVRVNTELEAIRRLVEVLGPDGYVLYQAIKDGKVQVVPVPNGGGVNITPGG</sequence>
<keyword evidence="1" id="KW-0732">Signal</keyword>
<name>A0A7D6VG33_9NOCA</name>
<gene>
    <name evidence="2" type="ORF">H0264_23500</name>
</gene>
<proteinExistence type="predicted"/>
<feature type="signal peptide" evidence="1">
    <location>
        <begin position="1"/>
        <end position="19"/>
    </location>
</feature>
<accession>A0A7D6VG33</accession>
<evidence type="ECO:0000256" key="1">
    <source>
        <dbReference type="SAM" id="SignalP"/>
    </source>
</evidence>
<dbReference type="Proteomes" id="UP000515512">
    <property type="component" value="Chromosome"/>
</dbReference>
<dbReference type="EMBL" id="CP059399">
    <property type="protein sequence ID" value="QLY34614.1"/>
    <property type="molecule type" value="Genomic_DNA"/>
</dbReference>
<organism evidence="2 3">
    <name type="scientific">Nocardia huaxiensis</name>
    <dbReference type="NCBI Taxonomy" id="2755382"/>
    <lineage>
        <taxon>Bacteria</taxon>
        <taxon>Bacillati</taxon>
        <taxon>Actinomycetota</taxon>
        <taxon>Actinomycetes</taxon>
        <taxon>Mycobacteriales</taxon>
        <taxon>Nocardiaceae</taxon>
        <taxon>Nocardia</taxon>
    </lineage>
</organism>
<reference evidence="2 3" key="1">
    <citation type="submission" date="2020-07" db="EMBL/GenBank/DDBJ databases">
        <authorList>
            <person name="Zhuang K."/>
            <person name="Ran Y."/>
        </authorList>
    </citation>
    <scope>NUCLEOTIDE SEQUENCE [LARGE SCALE GENOMIC DNA]</scope>
    <source>
        <strain evidence="2 3">WCH-YHL-001</strain>
    </source>
</reference>
<dbReference type="KEGG" id="nhu:H0264_23500"/>
<evidence type="ECO:0000313" key="2">
    <source>
        <dbReference type="EMBL" id="QLY34614.1"/>
    </source>
</evidence>
<keyword evidence="3" id="KW-1185">Reference proteome</keyword>
<dbReference type="AlphaFoldDB" id="A0A7D6VG33"/>
<feature type="chain" id="PRO_5027693744" evidence="1">
    <location>
        <begin position="20"/>
        <end position="285"/>
    </location>
</feature>
<evidence type="ECO:0000313" key="3">
    <source>
        <dbReference type="Proteomes" id="UP000515512"/>
    </source>
</evidence>